<accession>A0A484B9J8</accession>
<gene>
    <name evidence="1" type="ORF">AWZ03_008154</name>
</gene>
<evidence type="ECO:0000313" key="2">
    <source>
        <dbReference type="Proteomes" id="UP000295192"/>
    </source>
</evidence>
<evidence type="ECO:0000313" key="1">
    <source>
        <dbReference type="EMBL" id="TDG45388.1"/>
    </source>
</evidence>
<organism evidence="1 2">
    <name type="scientific">Drosophila navojoa</name>
    <name type="common">Fruit fly</name>
    <dbReference type="NCBI Taxonomy" id="7232"/>
    <lineage>
        <taxon>Eukaryota</taxon>
        <taxon>Metazoa</taxon>
        <taxon>Ecdysozoa</taxon>
        <taxon>Arthropoda</taxon>
        <taxon>Hexapoda</taxon>
        <taxon>Insecta</taxon>
        <taxon>Pterygota</taxon>
        <taxon>Neoptera</taxon>
        <taxon>Endopterygota</taxon>
        <taxon>Diptera</taxon>
        <taxon>Brachycera</taxon>
        <taxon>Muscomorpha</taxon>
        <taxon>Ephydroidea</taxon>
        <taxon>Drosophilidae</taxon>
        <taxon>Drosophila</taxon>
    </lineage>
</organism>
<protein>
    <submittedName>
        <fullName evidence="1">Uncharacterized protein</fullName>
    </submittedName>
</protein>
<sequence>MALKQVDFKGNKEINLLKPCWIAGNNKYSTARFVKHFARHEINEIDVVASCEKIHDIIETNQVRRGTLNNVVDTLSCRAVTFKDIARLTFGINYILNQQVTSLLDDTKHLLDQIIGNKFDLNQPTQKRNPDFNCRKRKQIITKHTTTVCVAKRARIREPQLLDEENVDYYRHLLTESQQWNIEKENVAIEQSQTIEVARSCLPEHMISVTHELTFTEMEQEPMWNNGFGDSNQVDVTALEEFLPARNAVKRKSLDHCPTGVLSCKMPRLETDTIMKQTNNNPETYNPCQEVEQEMVQLELPPPIVITPQKLNFFQIV</sequence>
<comment type="caution">
    <text evidence="1">The sequence shown here is derived from an EMBL/GenBank/DDBJ whole genome shotgun (WGS) entry which is preliminary data.</text>
</comment>
<dbReference type="Proteomes" id="UP000295192">
    <property type="component" value="Unassembled WGS sequence"/>
</dbReference>
<dbReference type="STRING" id="7232.A0A484B9J8"/>
<dbReference type="OrthoDB" id="7865022at2759"/>
<dbReference type="EMBL" id="LSRL02000078">
    <property type="protein sequence ID" value="TDG45388.1"/>
    <property type="molecule type" value="Genomic_DNA"/>
</dbReference>
<proteinExistence type="predicted"/>
<name>A0A484B9J8_DRONA</name>
<reference evidence="1 2" key="1">
    <citation type="journal article" date="2019" name="J. Hered.">
        <title>An Improved Genome Assembly for Drosophila navojoa, the Basal Species in the mojavensis Cluster.</title>
        <authorList>
            <person name="Vanderlinde T."/>
            <person name="Dupim E.G."/>
            <person name="Nazario-Yepiz N.O."/>
            <person name="Carvalho A.B."/>
        </authorList>
    </citation>
    <scope>NUCLEOTIDE SEQUENCE [LARGE SCALE GENOMIC DNA]</scope>
    <source>
        <strain evidence="1">Navoj_Jal97</strain>
        <tissue evidence="1">Whole organism</tissue>
    </source>
</reference>
<keyword evidence="2" id="KW-1185">Reference proteome</keyword>
<dbReference type="OMA" id="HFARHEI"/>
<dbReference type="AlphaFoldDB" id="A0A484B9J8"/>